<keyword evidence="1" id="KW-0812">Transmembrane</keyword>
<keyword evidence="1" id="KW-0472">Membrane</keyword>
<dbReference type="EMBL" id="NUWN01000012">
    <property type="protein sequence ID" value="PFK46773.1"/>
    <property type="molecule type" value="Genomic_DNA"/>
</dbReference>
<comment type="caution">
    <text evidence="2">The sequence shown here is derived from an EMBL/GenBank/DDBJ whole genome shotgun (WGS) entry which is preliminary data.</text>
</comment>
<keyword evidence="1" id="KW-1133">Transmembrane helix</keyword>
<protein>
    <submittedName>
        <fullName evidence="2">Uncharacterized protein</fullName>
    </submittedName>
</protein>
<sequence>MTIYKRFSLMLFLVLFISLFTSTMMASNVGIGFLMSVIIYIPLYLLFLYIPFQFQEQVPMFHKYVEWMKLGGKWGRA</sequence>
<evidence type="ECO:0000313" key="2">
    <source>
        <dbReference type="EMBL" id="PFK46773.1"/>
    </source>
</evidence>
<reference evidence="2 3" key="1">
    <citation type="submission" date="2017-09" db="EMBL/GenBank/DDBJ databases">
        <title>Large-scale bioinformatics analysis of Bacillus genomes uncovers conserved roles of natural products in bacterial physiology.</title>
        <authorList>
            <consortium name="Agbiome Team Llc"/>
            <person name="Bleich R.M."/>
            <person name="Grubbs K.J."/>
            <person name="Santa Maria K.C."/>
            <person name="Allen S.E."/>
            <person name="Farag S."/>
            <person name="Shank E.A."/>
            <person name="Bowers A."/>
        </authorList>
    </citation>
    <scope>NUCLEOTIDE SEQUENCE [LARGE SCALE GENOMIC DNA]</scope>
    <source>
        <strain evidence="2 3">AFS083043</strain>
    </source>
</reference>
<name>A0A2B0MX95_BACCE</name>
<proteinExistence type="predicted"/>
<organism evidence="2 3">
    <name type="scientific">Bacillus cereus</name>
    <dbReference type="NCBI Taxonomy" id="1396"/>
    <lineage>
        <taxon>Bacteria</taxon>
        <taxon>Bacillati</taxon>
        <taxon>Bacillota</taxon>
        <taxon>Bacilli</taxon>
        <taxon>Bacillales</taxon>
        <taxon>Bacillaceae</taxon>
        <taxon>Bacillus</taxon>
        <taxon>Bacillus cereus group</taxon>
    </lineage>
</organism>
<gene>
    <name evidence="2" type="ORF">COI93_03510</name>
</gene>
<feature type="transmembrane region" description="Helical" evidence="1">
    <location>
        <begin position="7"/>
        <end position="25"/>
    </location>
</feature>
<evidence type="ECO:0000313" key="3">
    <source>
        <dbReference type="Proteomes" id="UP000242656"/>
    </source>
</evidence>
<feature type="transmembrane region" description="Helical" evidence="1">
    <location>
        <begin position="31"/>
        <end position="52"/>
    </location>
</feature>
<dbReference type="Proteomes" id="UP000242656">
    <property type="component" value="Unassembled WGS sequence"/>
</dbReference>
<evidence type="ECO:0000256" key="1">
    <source>
        <dbReference type="SAM" id="Phobius"/>
    </source>
</evidence>
<dbReference type="RefSeq" id="WP_098489675.1">
    <property type="nucleotide sequence ID" value="NZ_NUWN01000012.1"/>
</dbReference>
<accession>A0A2B0MX95</accession>
<dbReference type="AlphaFoldDB" id="A0A2B0MX95"/>